<dbReference type="GO" id="GO:0016810">
    <property type="term" value="F:hydrolase activity, acting on carbon-nitrogen (but not peptide) bonds"/>
    <property type="evidence" value="ECO:0007669"/>
    <property type="project" value="InterPro"/>
</dbReference>
<protein>
    <recommendedName>
        <fullName evidence="3">NodB homology domain-containing protein</fullName>
    </recommendedName>
</protein>
<dbReference type="GO" id="GO:0016020">
    <property type="term" value="C:membrane"/>
    <property type="evidence" value="ECO:0007669"/>
    <property type="project" value="TreeGrafter"/>
</dbReference>
<organism evidence="4 5">
    <name type="scientific">Lysinibacillus sphaericus OT4b.31</name>
    <dbReference type="NCBI Taxonomy" id="1285586"/>
    <lineage>
        <taxon>Bacteria</taxon>
        <taxon>Bacillati</taxon>
        <taxon>Bacillota</taxon>
        <taxon>Bacilli</taxon>
        <taxon>Bacillales</taxon>
        <taxon>Bacillaceae</taxon>
        <taxon>Lysinibacillus</taxon>
    </lineage>
</organism>
<evidence type="ECO:0000256" key="1">
    <source>
        <dbReference type="ARBA" id="ARBA00022723"/>
    </source>
</evidence>
<dbReference type="Proteomes" id="UP000013911">
    <property type="component" value="Unassembled WGS sequence"/>
</dbReference>
<dbReference type="PATRIC" id="fig|1285586.5.peg.3704"/>
<dbReference type="AlphaFoldDB" id="R7ZAT6"/>
<keyword evidence="1" id="KW-0479">Metal-binding</keyword>
<dbReference type="EMBL" id="AQPX01000024">
    <property type="protein sequence ID" value="EON71252.1"/>
    <property type="molecule type" value="Genomic_DNA"/>
</dbReference>
<dbReference type="PANTHER" id="PTHR10587">
    <property type="entry name" value="GLYCOSYL TRANSFERASE-RELATED"/>
    <property type="match status" value="1"/>
</dbReference>
<name>R7ZAT6_LYSSH</name>
<dbReference type="PROSITE" id="PS51677">
    <property type="entry name" value="NODB"/>
    <property type="match status" value="1"/>
</dbReference>
<proteinExistence type="predicted"/>
<dbReference type="SUPFAM" id="SSF88713">
    <property type="entry name" value="Glycoside hydrolase/deacetylase"/>
    <property type="match status" value="1"/>
</dbReference>
<dbReference type="GO" id="GO:0046872">
    <property type="term" value="F:metal ion binding"/>
    <property type="evidence" value="ECO:0007669"/>
    <property type="project" value="UniProtKB-KW"/>
</dbReference>
<comment type="caution">
    <text evidence="4">The sequence shown here is derived from an EMBL/GenBank/DDBJ whole genome shotgun (WGS) entry which is preliminary data.</text>
</comment>
<gene>
    <name evidence="4" type="ORF">H131_17731</name>
</gene>
<dbReference type="GO" id="GO:0005975">
    <property type="term" value="P:carbohydrate metabolic process"/>
    <property type="evidence" value="ECO:0007669"/>
    <property type="project" value="InterPro"/>
</dbReference>
<feature type="domain" description="NodB homology" evidence="3">
    <location>
        <begin position="54"/>
        <end position="234"/>
    </location>
</feature>
<dbReference type="InterPro" id="IPR011330">
    <property type="entry name" value="Glyco_hydro/deAcase_b/a-brl"/>
</dbReference>
<reference evidence="4 5" key="1">
    <citation type="submission" date="2013-04" db="EMBL/GenBank/DDBJ databases">
        <title>Draft genome of the heavy metal tolerant bacterium Lysinibacillus sphaericus strain OT4b.31.</title>
        <authorList>
            <person name="Pena-Montenegro T.D."/>
            <person name="Dussan J."/>
        </authorList>
    </citation>
    <scope>NUCLEOTIDE SEQUENCE [LARGE SCALE GENOMIC DNA]</scope>
    <source>
        <strain evidence="4 5">OT4b.31</strain>
    </source>
</reference>
<accession>R7ZAT6</accession>
<evidence type="ECO:0000313" key="5">
    <source>
        <dbReference type="Proteomes" id="UP000013911"/>
    </source>
</evidence>
<dbReference type="InterPro" id="IPR002509">
    <property type="entry name" value="NODB_dom"/>
</dbReference>
<sequence length="250" mass="28293">MGGDAMMRKHILILTASFLIISIFYAGLKTFADKGRSYYEETGEVVWDINTKDKIVALTFDDGPHPKYTAEVLNLLAKYEAKATFFVVGGNAEKYPELVLRTYTEGHELANHTYTHPFKVSVTELQEELRQTNEMIYSITGFYPVLFRPVGGNYNDKMINAAVKDGYKVVMWSWHQDTQDWKQPGVSKIVKKVLNGTKPGDVILFHDGGGNRTQTLKALEEILPTLKKQGYTFVTVSELIESKQQQEAVK</sequence>
<dbReference type="CDD" id="cd10917">
    <property type="entry name" value="CE4_NodB_like_6s_7s"/>
    <property type="match status" value="1"/>
</dbReference>
<dbReference type="PANTHER" id="PTHR10587:SF133">
    <property type="entry name" value="CHITIN DEACETYLASE 1-RELATED"/>
    <property type="match status" value="1"/>
</dbReference>
<evidence type="ECO:0000259" key="3">
    <source>
        <dbReference type="PROSITE" id="PS51677"/>
    </source>
</evidence>
<dbReference type="HOGENOM" id="CLU_021264_0_1_9"/>
<evidence type="ECO:0000256" key="2">
    <source>
        <dbReference type="ARBA" id="ARBA00022801"/>
    </source>
</evidence>
<evidence type="ECO:0000313" key="4">
    <source>
        <dbReference type="EMBL" id="EON71252.1"/>
    </source>
</evidence>
<dbReference type="Pfam" id="PF01522">
    <property type="entry name" value="Polysacc_deac_1"/>
    <property type="match status" value="1"/>
</dbReference>
<keyword evidence="2" id="KW-0378">Hydrolase</keyword>
<dbReference type="Gene3D" id="3.20.20.370">
    <property type="entry name" value="Glycoside hydrolase/deacetylase"/>
    <property type="match status" value="1"/>
</dbReference>
<dbReference type="InterPro" id="IPR050248">
    <property type="entry name" value="Polysacc_deacetylase_ArnD"/>
</dbReference>
<dbReference type="eggNOG" id="COG0726">
    <property type="taxonomic scope" value="Bacteria"/>
</dbReference>